<evidence type="ECO:0000313" key="2">
    <source>
        <dbReference type="Proteomes" id="UP000056209"/>
    </source>
</evidence>
<dbReference type="EMBL" id="BCMS01000001">
    <property type="protein sequence ID" value="GAQ20322.1"/>
    <property type="molecule type" value="Genomic_DNA"/>
</dbReference>
<evidence type="ECO:0000313" key="1">
    <source>
        <dbReference type="EMBL" id="GAQ20322.1"/>
    </source>
</evidence>
<organism evidence="1 2">
    <name type="scientific">Deinococcus grandis</name>
    <dbReference type="NCBI Taxonomy" id="57498"/>
    <lineage>
        <taxon>Bacteria</taxon>
        <taxon>Thermotogati</taxon>
        <taxon>Deinococcota</taxon>
        <taxon>Deinococci</taxon>
        <taxon>Deinococcales</taxon>
        <taxon>Deinococcaceae</taxon>
        <taxon>Deinococcus</taxon>
    </lineage>
</organism>
<gene>
    <name evidence="1" type="ORF">DEIGR_100349</name>
</gene>
<comment type="caution">
    <text evidence="1">The sequence shown here is derived from an EMBL/GenBank/DDBJ whole genome shotgun (WGS) entry which is preliminary data.</text>
</comment>
<keyword evidence="2" id="KW-1185">Reference proteome</keyword>
<dbReference type="Proteomes" id="UP000056209">
    <property type="component" value="Unassembled WGS sequence"/>
</dbReference>
<reference evidence="2" key="1">
    <citation type="submission" date="2015-11" db="EMBL/GenBank/DDBJ databases">
        <title>Draft Genome Sequence of the Radioresistant Bacterium Deinococcus grandis, Isolated from Freshwater Fish in Japan.</title>
        <authorList>
            <person name="Satoh K."/>
            <person name="Onodera T."/>
            <person name="Omoso K."/>
            <person name="Takeda-Yano K."/>
            <person name="Katayama T."/>
            <person name="Oono Y."/>
            <person name="Narumi I."/>
        </authorList>
    </citation>
    <scope>NUCLEOTIDE SEQUENCE [LARGE SCALE GENOMIC DNA]</scope>
    <source>
        <strain evidence="2">ATCC 43672</strain>
    </source>
</reference>
<name>A0A124BR74_9DEIO</name>
<sequence length="275" mass="31416">MVAYLGKLENFKENTIYVNPSSDKNGKVVMLFGEDTFELPLFDEEAIQERLGSISDQFTLDITDLDLTVWAPIVRALVLGKLKTNVIYHAPSEYWDVFPIDRDFGGINTEISTKIEPIQGFTPVFSSDQPQIFVPILGFQGNRALYLYNAIEPRSADIYPIISLRGLKPTHYQDALISNRVFLLKDAIYRRVKHIYVFGYKETVNFLQELAQKFPEHKIRIGLLGPRIQCLGAIVCASRNPDKFELIYDHPKPYAPVLPLKRIKVEVSHAEINEN</sequence>
<dbReference type="AlphaFoldDB" id="A0A124BR74"/>
<accession>A0A124BR74</accession>
<protein>
    <submittedName>
        <fullName evidence="1">Uncharacterized protein</fullName>
    </submittedName>
</protein>
<proteinExistence type="predicted"/>